<feature type="transmembrane region" description="Helical" evidence="5">
    <location>
        <begin position="157"/>
        <end position="176"/>
    </location>
</feature>
<evidence type="ECO:0000256" key="1">
    <source>
        <dbReference type="ARBA" id="ARBA00004141"/>
    </source>
</evidence>
<feature type="transmembrane region" description="Helical" evidence="5">
    <location>
        <begin position="334"/>
        <end position="353"/>
    </location>
</feature>
<sequence length="403" mass="42895">MNMPLALPFEIDAFGRVAVLLIVSIAGAEICGRWLRLPRLIGYVLAGLLLGPSVLGWVPPSITGDLRPLLLLGLGLLLFELGSRVDLRWLRHNPMLIVSSVVESVLTFTVTYVFLGWFDLSMGTRVAVAAIAVSTSPAVVMRIVAENNARGQMTERLMLMTALNSLYAILLLKISVGVVHLDRNAGLLQTIGHPAYIALGSILLGAALAYAMHLTRFFHLKRESERFALVIAVVLLGTTAAERLGLSVPMALLCGGMMLRSMSQRLHLFPEHFGAAGALLVIILFTLTGVALDPRHLVAGGLMSIGLLLIRGLAKYFGAYVSAGYGGLVPKKAAWLGVALLPMSSLAVLQAHDVARLYADFGDDVLAIVLGAVLIMELLGPVAIQIALRRSGEAMPGSGEGEA</sequence>
<evidence type="ECO:0000256" key="3">
    <source>
        <dbReference type="ARBA" id="ARBA00022989"/>
    </source>
</evidence>
<feature type="transmembrane region" description="Helical" evidence="5">
    <location>
        <begin position="365"/>
        <end position="388"/>
    </location>
</feature>
<feature type="transmembrane region" description="Helical" evidence="5">
    <location>
        <begin position="297"/>
        <end position="314"/>
    </location>
</feature>
<feature type="transmembrane region" description="Helical" evidence="5">
    <location>
        <begin position="95"/>
        <end position="118"/>
    </location>
</feature>
<feature type="transmembrane region" description="Helical" evidence="5">
    <location>
        <begin position="124"/>
        <end position="145"/>
    </location>
</feature>
<comment type="subcellular location">
    <subcellularLocation>
        <location evidence="1">Membrane</location>
        <topology evidence="1">Multi-pass membrane protein</topology>
    </subcellularLocation>
</comment>
<protein>
    <submittedName>
        <fullName evidence="7">Na+/H+ antiporter</fullName>
    </submittedName>
</protein>
<name>W0SER4_9PROT</name>
<proteinExistence type="predicted"/>
<dbReference type="GO" id="GO:1902600">
    <property type="term" value="P:proton transmembrane transport"/>
    <property type="evidence" value="ECO:0007669"/>
    <property type="project" value="InterPro"/>
</dbReference>
<feature type="transmembrane region" description="Helical" evidence="5">
    <location>
        <begin position="40"/>
        <end position="60"/>
    </location>
</feature>
<feature type="transmembrane region" description="Helical" evidence="5">
    <location>
        <begin position="66"/>
        <end position="83"/>
    </location>
</feature>
<dbReference type="OrthoDB" id="8617652at2"/>
<dbReference type="GO" id="GO:0015297">
    <property type="term" value="F:antiporter activity"/>
    <property type="evidence" value="ECO:0007669"/>
    <property type="project" value="InterPro"/>
</dbReference>
<dbReference type="InterPro" id="IPR006153">
    <property type="entry name" value="Cation/H_exchanger_TM"/>
</dbReference>
<dbReference type="AlphaFoldDB" id="W0SER4"/>
<evidence type="ECO:0000256" key="4">
    <source>
        <dbReference type="ARBA" id="ARBA00023136"/>
    </source>
</evidence>
<evidence type="ECO:0000313" key="8">
    <source>
        <dbReference type="Proteomes" id="UP000031637"/>
    </source>
</evidence>
<dbReference type="GO" id="GO:0016020">
    <property type="term" value="C:membrane"/>
    <property type="evidence" value="ECO:0007669"/>
    <property type="project" value="UniProtKB-SubCell"/>
</dbReference>
<reference evidence="7 8" key="1">
    <citation type="journal article" date="2014" name="Syst. Appl. Microbiol.">
        <title>Complete genomes of freshwater sulfur oxidizers Sulfuricella denitrificans skB26 and Sulfuritalea hydrogenivorans sk43H: genetic insights into the sulfur oxidation pathway of betaproteobacteria.</title>
        <authorList>
            <person name="Watanabe T."/>
            <person name="Kojima H."/>
            <person name="Fukui M."/>
        </authorList>
    </citation>
    <scope>NUCLEOTIDE SEQUENCE [LARGE SCALE GENOMIC DNA]</scope>
    <source>
        <strain evidence="7">DSM22779</strain>
    </source>
</reference>
<feature type="domain" description="Cation/H+ exchanger transmembrane" evidence="6">
    <location>
        <begin position="21"/>
        <end position="388"/>
    </location>
</feature>
<dbReference type="InterPro" id="IPR038770">
    <property type="entry name" value="Na+/solute_symporter_sf"/>
</dbReference>
<organism evidence="7 8">
    <name type="scientific">Sulfuritalea hydrogenivorans sk43H</name>
    <dbReference type="NCBI Taxonomy" id="1223802"/>
    <lineage>
        <taxon>Bacteria</taxon>
        <taxon>Pseudomonadati</taxon>
        <taxon>Pseudomonadota</taxon>
        <taxon>Betaproteobacteria</taxon>
        <taxon>Nitrosomonadales</taxon>
        <taxon>Sterolibacteriaceae</taxon>
        <taxon>Sulfuritalea</taxon>
    </lineage>
</organism>
<evidence type="ECO:0000313" key="7">
    <source>
        <dbReference type="EMBL" id="BAO29260.1"/>
    </source>
</evidence>
<dbReference type="RefSeq" id="WP_041098236.1">
    <property type="nucleotide sequence ID" value="NZ_AP012547.1"/>
</dbReference>
<feature type="transmembrane region" description="Helical" evidence="5">
    <location>
        <begin position="196"/>
        <end position="215"/>
    </location>
</feature>
<keyword evidence="3 5" id="KW-1133">Transmembrane helix</keyword>
<dbReference type="HOGENOM" id="CLU_031031_3_0_4"/>
<evidence type="ECO:0000259" key="6">
    <source>
        <dbReference type="Pfam" id="PF00999"/>
    </source>
</evidence>
<dbReference type="Gene3D" id="1.20.1530.20">
    <property type="match status" value="1"/>
</dbReference>
<dbReference type="STRING" id="1223802.SUTH_01461"/>
<dbReference type="PANTHER" id="PTHR43021">
    <property type="entry name" value="NA(+)/H(+) ANTIPORTER-RELATED"/>
    <property type="match status" value="1"/>
</dbReference>
<keyword evidence="8" id="KW-1185">Reference proteome</keyword>
<dbReference type="Pfam" id="PF00999">
    <property type="entry name" value="Na_H_Exchanger"/>
    <property type="match status" value="1"/>
</dbReference>
<accession>W0SER4</accession>
<feature type="transmembrane region" description="Helical" evidence="5">
    <location>
        <begin position="273"/>
        <end position="292"/>
    </location>
</feature>
<feature type="transmembrane region" description="Helical" evidence="5">
    <location>
        <begin position="6"/>
        <end position="28"/>
    </location>
</feature>
<evidence type="ECO:0000256" key="2">
    <source>
        <dbReference type="ARBA" id="ARBA00022692"/>
    </source>
</evidence>
<dbReference type="PANTHER" id="PTHR43021:SF2">
    <property type="entry name" value="CATION_H+ EXCHANGER DOMAIN-CONTAINING PROTEIN"/>
    <property type="match status" value="1"/>
</dbReference>
<keyword evidence="2 5" id="KW-0812">Transmembrane</keyword>
<keyword evidence="4 5" id="KW-0472">Membrane</keyword>
<dbReference type="KEGG" id="shd:SUTH_01461"/>
<feature type="transmembrane region" description="Helical" evidence="5">
    <location>
        <begin position="227"/>
        <end position="253"/>
    </location>
</feature>
<dbReference type="EMBL" id="AP012547">
    <property type="protein sequence ID" value="BAO29260.1"/>
    <property type="molecule type" value="Genomic_DNA"/>
</dbReference>
<gene>
    <name evidence="7" type="ORF">SUTH_01461</name>
</gene>
<evidence type="ECO:0000256" key="5">
    <source>
        <dbReference type="SAM" id="Phobius"/>
    </source>
</evidence>
<dbReference type="Proteomes" id="UP000031637">
    <property type="component" value="Chromosome"/>
</dbReference>